<name>A0A1Q8C4E7_9PSEU</name>
<keyword evidence="2" id="KW-1185">Reference proteome</keyword>
<organism evidence="1 2">
    <name type="scientific">Actinophytocola xanthii</name>
    <dbReference type="NCBI Taxonomy" id="1912961"/>
    <lineage>
        <taxon>Bacteria</taxon>
        <taxon>Bacillati</taxon>
        <taxon>Actinomycetota</taxon>
        <taxon>Actinomycetes</taxon>
        <taxon>Pseudonocardiales</taxon>
        <taxon>Pseudonocardiaceae</taxon>
    </lineage>
</organism>
<reference evidence="1 2" key="1">
    <citation type="submission" date="2016-12" db="EMBL/GenBank/DDBJ databases">
        <title>The draft genome sequence of Actinophytocola sp. 11-183.</title>
        <authorList>
            <person name="Wang W."/>
            <person name="Yuan L."/>
        </authorList>
    </citation>
    <scope>NUCLEOTIDE SEQUENCE [LARGE SCALE GENOMIC DNA]</scope>
    <source>
        <strain evidence="1 2">11-183</strain>
    </source>
</reference>
<sequence length="176" mass="19043">MSGALAKVTAVTNAIKEAWWLVEKSESVVNINADQANAVPQGADWATDLTGAAGPNYKDITYTSSWYIWNPFGEDHESNTSITMRVFWMYGARYRGGGAFIPTAWVDIVHLDPGYNNDIDIHVSVGTPSNVGTDSAPIAALPLSITVKEDSMVPGQDNHETYTVMLYGTGHGQVYG</sequence>
<gene>
    <name evidence="1" type="ORF">BU204_33265</name>
</gene>
<dbReference type="RefSeq" id="WP_075129776.1">
    <property type="nucleotide sequence ID" value="NZ_MSIE01000087.1"/>
</dbReference>
<dbReference type="OrthoDB" id="5196899at2"/>
<proteinExistence type="predicted"/>
<accession>A0A1Q8C4E7</accession>
<evidence type="ECO:0000313" key="2">
    <source>
        <dbReference type="Proteomes" id="UP000185596"/>
    </source>
</evidence>
<evidence type="ECO:0000313" key="1">
    <source>
        <dbReference type="EMBL" id="OLF09248.1"/>
    </source>
</evidence>
<protein>
    <submittedName>
        <fullName evidence="1">Uncharacterized protein</fullName>
    </submittedName>
</protein>
<dbReference type="EMBL" id="MSIE01000087">
    <property type="protein sequence ID" value="OLF09248.1"/>
    <property type="molecule type" value="Genomic_DNA"/>
</dbReference>
<dbReference type="AlphaFoldDB" id="A0A1Q8C4E7"/>
<dbReference type="Proteomes" id="UP000185596">
    <property type="component" value="Unassembled WGS sequence"/>
</dbReference>
<comment type="caution">
    <text evidence="1">The sequence shown here is derived from an EMBL/GenBank/DDBJ whole genome shotgun (WGS) entry which is preliminary data.</text>
</comment>